<name>A0A2V0RA85_9ZZZZ</name>
<dbReference type="AlphaFoldDB" id="A0A2V0RA85"/>
<dbReference type="SUPFAM" id="SSF51261">
    <property type="entry name" value="Duplicated hybrid motif"/>
    <property type="match status" value="1"/>
</dbReference>
<dbReference type="InterPro" id="IPR016047">
    <property type="entry name" value="M23ase_b-sheet_dom"/>
</dbReference>
<feature type="domain" description="M23ase beta-sheet core" evidence="1">
    <location>
        <begin position="48"/>
        <end position="138"/>
    </location>
</feature>
<dbReference type="PANTHER" id="PTHR21666">
    <property type="entry name" value="PEPTIDASE-RELATED"/>
    <property type="match status" value="1"/>
</dbReference>
<comment type="caution">
    <text evidence="2">The sequence shown here is derived from an EMBL/GenBank/DDBJ whole genome shotgun (WGS) entry which is preliminary data.</text>
</comment>
<proteinExistence type="predicted"/>
<dbReference type="CDD" id="cd12797">
    <property type="entry name" value="M23_peptidase"/>
    <property type="match status" value="1"/>
</dbReference>
<accession>A0A2V0RA85</accession>
<dbReference type="InterPro" id="IPR050570">
    <property type="entry name" value="Cell_wall_metabolism_enzyme"/>
</dbReference>
<evidence type="ECO:0000259" key="1">
    <source>
        <dbReference type="Pfam" id="PF01551"/>
    </source>
</evidence>
<dbReference type="Gene3D" id="2.70.70.10">
    <property type="entry name" value="Glucose Permease (Domain IIA)"/>
    <property type="match status" value="1"/>
</dbReference>
<evidence type="ECO:0000313" key="2">
    <source>
        <dbReference type="EMBL" id="GBH22229.1"/>
    </source>
</evidence>
<dbReference type="GO" id="GO:0004222">
    <property type="term" value="F:metalloendopeptidase activity"/>
    <property type="evidence" value="ECO:0007669"/>
    <property type="project" value="TreeGrafter"/>
</dbReference>
<sequence>MKIVYLIGIFLSSTCSALDVTFPTDCPRIREGSLNHTFGLVRNGGTRNHQGWDFGGNKGDRIVAISNGKIHSIGVKKNYGKYILLEAKSNAIYFFYAHLDVITVSSGDKVKKGDVIGKMGNTGNAINTPYHVHVEYRTTPWPSLGLEGRKSLFEIFEVEFHYLLRDKYPCDN</sequence>
<reference evidence="2" key="1">
    <citation type="submission" date="2017-04" db="EMBL/GenBank/DDBJ databases">
        <title>Unveiling RNA virosphere associated with marine microorganisms.</title>
        <authorList>
            <person name="Urayama S."/>
            <person name="Takaki Y."/>
            <person name="Nishi S."/>
            <person name="Yoshida Y."/>
            <person name="Deguchi S."/>
            <person name="Takai K."/>
            <person name="Nunoura T."/>
        </authorList>
    </citation>
    <scope>NUCLEOTIDE SEQUENCE</scope>
</reference>
<dbReference type="Pfam" id="PF01551">
    <property type="entry name" value="Peptidase_M23"/>
    <property type="match status" value="1"/>
</dbReference>
<organism evidence="2">
    <name type="scientific">viral metagenome</name>
    <dbReference type="NCBI Taxonomy" id="1070528"/>
    <lineage>
        <taxon>unclassified sequences</taxon>
        <taxon>metagenomes</taxon>
        <taxon>organismal metagenomes</taxon>
    </lineage>
</organism>
<dbReference type="EMBL" id="BDQA01000789">
    <property type="protein sequence ID" value="GBH22229.1"/>
    <property type="molecule type" value="Genomic_RNA"/>
</dbReference>
<dbReference type="PANTHER" id="PTHR21666:SF270">
    <property type="entry name" value="MUREIN HYDROLASE ACTIVATOR ENVC"/>
    <property type="match status" value="1"/>
</dbReference>
<dbReference type="InterPro" id="IPR011055">
    <property type="entry name" value="Dup_hybrid_motif"/>
</dbReference>
<protein>
    <recommendedName>
        <fullName evidence="1">M23ase beta-sheet core domain-containing protein</fullName>
    </recommendedName>
</protein>